<dbReference type="AlphaFoldDB" id="A0AAW6M3J8"/>
<dbReference type="EMBL" id="JARFID010000008">
    <property type="protein sequence ID" value="MDE8694537.1"/>
    <property type="molecule type" value="Genomic_DNA"/>
</dbReference>
<evidence type="ECO:0000313" key="1">
    <source>
        <dbReference type="EMBL" id="MDE8694537.1"/>
    </source>
</evidence>
<dbReference type="Proteomes" id="UP001221924">
    <property type="component" value="Unassembled WGS sequence"/>
</dbReference>
<evidence type="ECO:0000313" key="2">
    <source>
        <dbReference type="Proteomes" id="UP001221924"/>
    </source>
</evidence>
<protein>
    <submittedName>
        <fullName evidence="1">Uncharacterized protein</fullName>
    </submittedName>
</protein>
<accession>A0AAW6M3J8</accession>
<name>A0AAW6M3J8_9BACE</name>
<organism evidence="1 2">
    <name type="scientific">Bacteroides cellulosilyticus</name>
    <dbReference type="NCBI Taxonomy" id="246787"/>
    <lineage>
        <taxon>Bacteria</taxon>
        <taxon>Pseudomonadati</taxon>
        <taxon>Bacteroidota</taxon>
        <taxon>Bacteroidia</taxon>
        <taxon>Bacteroidales</taxon>
        <taxon>Bacteroidaceae</taxon>
        <taxon>Bacteroides</taxon>
    </lineage>
</organism>
<comment type="caution">
    <text evidence="1">The sequence shown here is derived from an EMBL/GenBank/DDBJ whole genome shotgun (WGS) entry which is preliminary data.</text>
</comment>
<reference evidence="1" key="1">
    <citation type="submission" date="2023-03" db="EMBL/GenBank/DDBJ databases">
        <title>DFI Biobank Strains.</title>
        <authorList>
            <person name="Mostad J."/>
            <person name="Paddock L."/>
            <person name="Medina S."/>
            <person name="Waligurski E."/>
            <person name="Barat B."/>
            <person name="Smith R."/>
            <person name="Burgo V."/>
            <person name="Metcalfe C."/>
            <person name="Woodson C."/>
            <person name="Sundararajan A."/>
            <person name="Ramaswamy R."/>
            <person name="Lin H."/>
            <person name="Pamer E.G."/>
        </authorList>
    </citation>
    <scope>NUCLEOTIDE SEQUENCE</scope>
    <source>
        <strain evidence="1">DFI.9.5</strain>
    </source>
</reference>
<proteinExistence type="predicted"/>
<sequence>MSLTANIYPATMALTGNPIRLSVNTTSLATYVIKEGDNTVYTGSGEGDFSVFIQDILAAIVQPTTLYNESVDVLLSATGRAKDITITVTNTEGGEVTLTLKALIGGVSKRTLRRLNDENSNIFTWKLLNSTGNFFQTTRGNGRIFTIRETELLPIPFIYPDAELKVVAAGIATPLPGTTGDPVALNLYRLRKNLFETNHVLASVFDVYSGETKACTIVITPGTVTRERYLLEFLNSYGAYERIEVTGIGSIEHKAADEETYFVYDELVDDYVEARERQSGTDTLKVESGYRSPEELGHLIDMLSSDDIKILGLDGRNIKVIATADNLTSAARAIVPESIKLTLRFAESEHHHTGSLLDDDFGSPRIHTEQFTKEFN</sequence>
<gene>
    <name evidence="1" type="ORF">PZH42_10500</name>
</gene>
<dbReference type="RefSeq" id="WP_256141048.1">
    <property type="nucleotide sequence ID" value="NZ_JANFZY010000006.1"/>
</dbReference>